<gene>
    <name evidence="1" type="ORF">HPB52_002081</name>
</gene>
<sequence length="107" mass="12342">MQSVGHGQPLLKILRSELWRQVRLLHDRMCVVCYAMHSSVVKELRYRSIKKKTAQNTGFPWQRRLLQLPRRAKSRRGLGNLVVLDDLQVPEEVADGLKKGPKFSVPP</sequence>
<accession>A0A9D4Q4C1</accession>
<protein>
    <submittedName>
        <fullName evidence="1">Uncharacterized protein</fullName>
    </submittedName>
</protein>
<organism evidence="1 2">
    <name type="scientific">Rhipicephalus sanguineus</name>
    <name type="common">Brown dog tick</name>
    <name type="synonym">Ixodes sanguineus</name>
    <dbReference type="NCBI Taxonomy" id="34632"/>
    <lineage>
        <taxon>Eukaryota</taxon>
        <taxon>Metazoa</taxon>
        <taxon>Ecdysozoa</taxon>
        <taxon>Arthropoda</taxon>
        <taxon>Chelicerata</taxon>
        <taxon>Arachnida</taxon>
        <taxon>Acari</taxon>
        <taxon>Parasitiformes</taxon>
        <taxon>Ixodida</taxon>
        <taxon>Ixodoidea</taxon>
        <taxon>Ixodidae</taxon>
        <taxon>Rhipicephalinae</taxon>
        <taxon>Rhipicephalus</taxon>
        <taxon>Rhipicephalus</taxon>
    </lineage>
</organism>
<name>A0A9D4Q4C1_RHISA</name>
<comment type="caution">
    <text evidence="1">The sequence shown here is derived from an EMBL/GenBank/DDBJ whole genome shotgun (WGS) entry which is preliminary data.</text>
</comment>
<dbReference type="AlphaFoldDB" id="A0A9D4Q4C1"/>
<dbReference type="Proteomes" id="UP000821837">
    <property type="component" value="Unassembled WGS sequence"/>
</dbReference>
<reference evidence="1" key="1">
    <citation type="journal article" date="2020" name="Cell">
        <title>Large-Scale Comparative Analyses of Tick Genomes Elucidate Their Genetic Diversity and Vector Capacities.</title>
        <authorList>
            <consortium name="Tick Genome and Microbiome Consortium (TIGMIC)"/>
            <person name="Jia N."/>
            <person name="Wang J."/>
            <person name="Shi W."/>
            <person name="Du L."/>
            <person name="Sun Y."/>
            <person name="Zhan W."/>
            <person name="Jiang J.F."/>
            <person name="Wang Q."/>
            <person name="Zhang B."/>
            <person name="Ji P."/>
            <person name="Bell-Sakyi L."/>
            <person name="Cui X.M."/>
            <person name="Yuan T.T."/>
            <person name="Jiang B.G."/>
            <person name="Yang W.F."/>
            <person name="Lam T.T."/>
            <person name="Chang Q.C."/>
            <person name="Ding S.J."/>
            <person name="Wang X.J."/>
            <person name="Zhu J.G."/>
            <person name="Ruan X.D."/>
            <person name="Zhao L."/>
            <person name="Wei J.T."/>
            <person name="Ye R.Z."/>
            <person name="Que T.C."/>
            <person name="Du C.H."/>
            <person name="Zhou Y.H."/>
            <person name="Cheng J.X."/>
            <person name="Dai P.F."/>
            <person name="Guo W.B."/>
            <person name="Han X.H."/>
            <person name="Huang E.J."/>
            <person name="Li L.F."/>
            <person name="Wei W."/>
            <person name="Gao Y.C."/>
            <person name="Liu J.Z."/>
            <person name="Shao H.Z."/>
            <person name="Wang X."/>
            <person name="Wang C.C."/>
            <person name="Yang T.C."/>
            <person name="Huo Q.B."/>
            <person name="Li W."/>
            <person name="Chen H.Y."/>
            <person name="Chen S.E."/>
            <person name="Zhou L.G."/>
            <person name="Ni X.B."/>
            <person name="Tian J.H."/>
            <person name="Sheng Y."/>
            <person name="Liu T."/>
            <person name="Pan Y.S."/>
            <person name="Xia L.Y."/>
            <person name="Li J."/>
            <person name="Zhao F."/>
            <person name="Cao W.C."/>
        </authorList>
    </citation>
    <scope>NUCLEOTIDE SEQUENCE</scope>
    <source>
        <strain evidence="1">Rsan-2018</strain>
    </source>
</reference>
<evidence type="ECO:0000313" key="1">
    <source>
        <dbReference type="EMBL" id="KAH7967728.1"/>
    </source>
</evidence>
<keyword evidence="2" id="KW-1185">Reference proteome</keyword>
<evidence type="ECO:0000313" key="2">
    <source>
        <dbReference type="Proteomes" id="UP000821837"/>
    </source>
</evidence>
<dbReference type="EMBL" id="JABSTV010001248">
    <property type="protein sequence ID" value="KAH7967728.1"/>
    <property type="molecule type" value="Genomic_DNA"/>
</dbReference>
<proteinExistence type="predicted"/>
<reference evidence="1" key="2">
    <citation type="submission" date="2021-09" db="EMBL/GenBank/DDBJ databases">
        <authorList>
            <person name="Jia N."/>
            <person name="Wang J."/>
            <person name="Shi W."/>
            <person name="Du L."/>
            <person name="Sun Y."/>
            <person name="Zhan W."/>
            <person name="Jiang J."/>
            <person name="Wang Q."/>
            <person name="Zhang B."/>
            <person name="Ji P."/>
            <person name="Sakyi L.B."/>
            <person name="Cui X."/>
            <person name="Yuan T."/>
            <person name="Jiang B."/>
            <person name="Yang W."/>
            <person name="Lam T.T.-Y."/>
            <person name="Chang Q."/>
            <person name="Ding S."/>
            <person name="Wang X."/>
            <person name="Zhu J."/>
            <person name="Ruan X."/>
            <person name="Zhao L."/>
            <person name="Wei J."/>
            <person name="Que T."/>
            <person name="Du C."/>
            <person name="Cheng J."/>
            <person name="Dai P."/>
            <person name="Han X."/>
            <person name="Huang E."/>
            <person name="Gao Y."/>
            <person name="Liu J."/>
            <person name="Shao H."/>
            <person name="Ye R."/>
            <person name="Li L."/>
            <person name="Wei W."/>
            <person name="Wang X."/>
            <person name="Wang C."/>
            <person name="Huo Q."/>
            <person name="Li W."/>
            <person name="Guo W."/>
            <person name="Chen H."/>
            <person name="Chen S."/>
            <person name="Zhou L."/>
            <person name="Zhou L."/>
            <person name="Ni X."/>
            <person name="Tian J."/>
            <person name="Zhou Y."/>
            <person name="Sheng Y."/>
            <person name="Liu T."/>
            <person name="Pan Y."/>
            <person name="Xia L."/>
            <person name="Li J."/>
            <person name="Zhao F."/>
            <person name="Cao W."/>
        </authorList>
    </citation>
    <scope>NUCLEOTIDE SEQUENCE</scope>
    <source>
        <strain evidence="1">Rsan-2018</strain>
        <tissue evidence="1">Larvae</tissue>
    </source>
</reference>